<feature type="chain" id="PRO_5038658613" evidence="11">
    <location>
        <begin position="25"/>
        <end position="746"/>
    </location>
</feature>
<dbReference type="PANTHER" id="PTHR30069">
    <property type="entry name" value="TONB-DEPENDENT OUTER MEMBRANE RECEPTOR"/>
    <property type="match status" value="1"/>
</dbReference>
<dbReference type="InterPro" id="IPR036942">
    <property type="entry name" value="Beta-barrel_TonB_sf"/>
</dbReference>
<feature type="signal peptide" evidence="11">
    <location>
        <begin position="1"/>
        <end position="24"/>
    </location>
</feature>
<dbReference type="AlphaFoldDB" id="A0A9D9ED90"/>
<evidence type="ECO:0000256" key="4">
    <source>
        <dbReference type="ARBA" id="ARBA00022692"/>
    </source>
</evidence>
<keyword evidence="7 10" id="KW-0472">Membrane</keyword>
<dbReference type="Proteomes" id="UP000823619">
    <property type="component" value="Unassembled WGS sequence"/>
</dbReference>
<dbReference type="Pfam" id="PF00593">
    <property type="entry name" value="TonB_dep_Rec_b-barrel"/>
    <property type="match status" value="1"/>
</dbReference>
<dbReference type="InterPro" id="IPR000531">
    <property type="entry name" value="Beta-barrel_TonB"/>
</dbReference>
<dbReference type="InterPro" id="IPR037066">
    <property type="entry name" value="Plug_dom_sf"/>
</dbReference>
<dbReference type="Pfam" id="PF07715">
    <property type="entry name" value="Plug"/>
    <property type="match status" value="1"/>
</dbReference>
<evidence type="ECO:0000256" key="10">
    <source>
        <dbReference type="RuleBase" id="RU003357"/>
    </source>
</evidence>
<organism evidence="14 15">
    <name type="scientific">Candidatus Cryptobacteroides merdavium</name>
    <dbReference type="NCBI Taxonomy" id="2840769"/>
    <lineage>
        <taxon>Bacteria</taxon>
        <taxon>Pseudomonadati</taxon>
        <taxon>Bacteroidota</taxon>
        <taxon>Bacteroidia</taxon>
        <taxon>Bacteroidales</taxon>
        <taxon>Candidatus Cryptobacteroides</taxon>
    </lineage>
</organism>
<reference evidence="14" key="1">
    <citation type="submission" date="2020-10" db="EMBL/GenBank/DDBJ databases">
        <authorList>
            <person name="Gilroy R."/>
        </authorList>
    </citation>
    <scope>NUCLEOTIDE SEQUENCE</scope>
    <source>
        <strain evidence="14">D5-748</strain>
    </source>
</reference>
<gene>
    <name evidence="14" type="ORF">IAC23_03950</name>
</gene>
<dbReference type="Gene3D" id="2.170.130.10">
    <property type="entry name" value="TonB-dependent receptor, plug domain"/>
    <property type="match status" value="1"/>
</dbReference>
<comment type="similarity">
    <text evidence="10">Belongs to the TonB-dependent receptor family.</text>
</comment>
<name>A0A9D9ED90_9BACT</name>
<reference evidence="14" key="2">
    <citation type="journal article" date="2021" name="PeerJ">
        <title>Extensive microbial diversity within the chicken gut microbiome revealed by metagenomics and culture.</title>
        <authorList>
            <person name="Gilroy R."/>
            <person name="Ravi A."/>
            <person name="Getino M."/>
            <person name="Pursley I."/>
            <person name="Horton D.L."/>
            <person name="Alikhan N.F."/>
            <person name="Baker D."/>
            <person name="Gharbi K."/>
            <person name="Hall N."/>
            <person name="Watson M."/>
            <person name="Adriaenssens E.M."/>
            <person name="Foster-Nyarko E."/>
            <person name="Jarju S."/>
            <person name="Secka A."/>
            <person name="Antonio M."/>
            <person name="Oren A."/>
            <person name="Chaudhuri R.R."/>
            <person name="La Ragione R."/>
            <person name="Hildebrand F."/>
            <person name="Pallen M.J."/>
        </authorList>
    </citation>
    <scope>NUCLEOTIDE SEQUENCE</scope>
    <source>
        <strain evidence="14">D5-748</strain>
    </source>
</reference>
<comment type="subcellular location">
    <subcellularLocation>
        <location evidence="1">Cell outer membrane</location>
        <topology evidence="1">Multi-pass membrane protein</topology>
    </subcellularLocation>
</comment>
<feature type="domain" description="TonB-dependent receptor plug" evidence="13">
    <location>
        <begin position="94"/>
        <end position="169"/>
    </location>
</feature>
<sequence length="746" mass="84339">MKKIFRGIWIVVLSVSWVAAGAAAAPRDSLAAAGTLPVEEKGDSTAVAERRDSITEARITADKYAEKAARSQTGHKRLEEADFIYGNVVFSSPDLIKALQNLPGINPGTELMSGLYVHGGEGSDNLFLLDGVPMYQISHLGGLFSSFNTDVVGHLDFYKSGFPARYGGRMSSVVDVSTCDGDFNDYRGTFMIGLIDGRLQFEGPIVRGKTSFNVAVRRSWMDAVLVPVIALVNRRNREEGETVGGTYSFYDMNASVTHKFSEDNILSLKFYHGRDHLKLKLDSQYSPVVEDENGNFNTAYGTDNLNTDISWGNTLASLNWKYRISDNLKMKTVLYYTGSNADVWYYWSTRLSDGTGYSGGTESDNSVEESNYSRVNDVAFNADFGWMPHKKHNVRFGTSYQFHIYNPSRQTVATSGVVRNGTSSSQHYLGSEFSLYAEDEMTFLDRISVNLGLRYVLFGVSGKAWHRAEPRVSLNVECCDGVDFRVSYTEMNQFAHLISTTYLDIPTNCWLPSTSKIAPMHSRQAAGGIYCRLPHNFRLNIEGWYKTMDNILEYSGANSFFPPLDTWETSFSKGKGRSYGLETEFGWNSKNLSLTAYYTLSWSQRKFDSIWIDWYSHRHDNRHKLTLMGSWKVSRTVDLYATWNYHSGGWMTVPTHIYNPGEVFDRIYTRPNNVNLPDYHRLDLGANFRKVSKGGKEHIWNIGIYNAYCRKNVVFVSIDEREDKSLYGTGRAIFPIIPSFSYTLKF</sequence>
<dbReference type="InterPro" id="IPR039426">
    <property type="entry name" value="TonB-dep_rcpt-like"/>
</dbReference>
<keyword evidence="2" id="KW-0813">Transport</keyword>
<dbReference type="PANTHER" id="PTHR30069:SF29">
    <property type="entry name" value="HEMOGLOBIN AND HEMOGLOBIN-HAPTOGLOBIN-BINDING PROTEIN 1-RELATED"/>
    <property type="match status" value="1"/>
</dbReference>
<evidence type="ECO:0000256" key="3">
    <source>
        <dbReference type="ARBA" id="ARBA00022452"/>
    </source>
</evidence>
<keyword evidence="3" id="KW-1134">Transmembrane beta strand</keyword>
<dbReference type="EMBL" id="JADIMO010000044">
    <property type="protein sequence ID" value="MBO8444835.1"/>
    <property type="molecule type" value="Genomic_DNA"/>
</dbReference>
<keyword evidence="5 11" id="KW-0732">Signal</keyword>
<evidence type="ECO:0000259" key="12">
    <source>
        <dbReference type="Pfam" id="PF00593"/>
    </source>
</evidence>
<evidence type="ECO:0000256" key="11">
    <source>
        <dbReference type="SAM" id="SignalP"/>
    </source>
</evidence>
<comment type="caution">
    <text evidence="14">The sequence shown here is derived from an EMBL/GenBank/DDBJ whole genome shotgun (WGS) entry which is preliminary data.</text>
</comment>
<dbReference type="SUPFAM" id="SSF56935">
    <property type="entry name" value="Porins"/>
    <property type="match status" value="1"/>
</dbReference>
<evidence type="ECO:0000313" key="14">
    <source>
        <dbReference type="EMBL" id="MBO8444835.1"/>
    </source>
</evidence>
<feature type="domain" description="TonB-dependent receptor-like beta-barrel" evidence="12">
    <location>
        <begin position="271"/>
        <end position="706"/>
    </location>
</feature>
<evidence type="ECO:0000256" key="2">
    <source>
        <dbReference type="ARBA" id="ARBA00022448"/>
    </source>
</evidence>
<dbReference type="InterPro" id="IPR012910">
    <property type="entry name" value="Plug_dom"/>
</dbReference>
<keyword evidence="8 14" id="KW-0675">Receptor</keyword>
<protein>
    <submittedName>
        <fullName evidence="14">TonB-dependent receptor plug domain-containing protein</fullName>
    </submittedName>
</protein>
<evidence type="ECO:0000256" key="6">
    <source>
        <dbReference type="ARBA" id="ARBA00023077"/>
    </source>
</evidence>
<evidence type="ECO:0000256" key="1">
    <source>
        <dbReference type="ARBA" id="ARBA00004571"/>
    </source>
</evidence>
<dbReference type="Gene3D" id="2.40.170.20">
    <property type="entry name" value="TonB-dependent receptor, beta-barrel domain"/>
    <property type="match status" value="1"/>
</dbReference>
<keyword evidence="6 10" id="KW-0798">TonB box</keyword>
<proteinExistence type="inferred from homology"/>
<evidence type="ECO:0000256" key="7">
    <source>
        <dbReference type="ARBA" id="ARBA00023136"/>
    </source>
</evidence>
<evidence type="ECO:0000256" key="8">
    <source>
        <dbReference type="ARBA" id="ARBA00023170"/>
    </source>
</evidence>
<keyword evidence="9" id="KW-0998">Cell outer membrane</keyword>
<evidence type="ECO:0000259" key="13">
    <source>
        <dbReference type="Pfam" id="PF07715"/>
    </source>
</evidence>
<evidence type="ECO:0000256" key="9">
    <source>
        <dbReference type="ARBA" id="ARBA00023237"/>
    </source>
</evidence>
<evidence type="ECO:0000256" key="5">
    <source>
        <dbReference type="ARBA" id="ARBA00022729"/>
    </source>
</evidence>
<dbReference type="GO" id="GO:0015344">
    <property type="term" value="F:siderophore uptake transmembrane transporter activity"/>
    <property type="evidence" value="ECO:0007669"/>
    <property type="project" value="TreeGrafter"/>
</dbReference>
<keyword evidence="4" id="KW-0812">Transmembrane</keyword>
<accession>A0A9D9ED90</accession>
<evidence type="ECO:0000313" key="15">
    <source>
        <dbReference type="Proteomes" id="UP000823619"/>
    </source>
</evidence>
<dbReference type="GO" id="GO:0009279">
    <property type="term" value="C:cell outer membrane"/>
    <property type="evidence" value="ECO:0007669"/>
    <property type="project" value="UniProtKB-SubCell"/>
</dbReference>
<dbReference type="GO" id="GO:0044718">
    <property type="term" value="P:siderophore transmembrane transport"/>
    <property type="evidence" value="ECO:0007669"/>
    <property type="project" value="TreeGrafter"/>
</dbReference>